<evidence type="ECO:0000256" key="1">
    <source>
        <dbReference type="ARBA" id="ARBA00004888"/>
    </source>
</evidence>
<accession>A0A8X6HWT3</accession>
<name>A0A8X6HWT3_TRICU</name>
<proteinExistence type="predicted"/>
<evidence type="ECO:0000256" key="2">
    <source>
        <dbReference type="SAM" id="Coils"/>
    </source>
</evidence>
<feature type="compositionally biased region" description="Polar residues" evidence="3">
    <location>
        <begin position="486"/>
        <end position="497"/>
    </location>
</feature>
<feature type="region of interest" description="Disordered" evidence="3">
    <location>
        <begin position="486"/>
        <end position="508"/>
    </location>
</feature>
<gene>
    <name evidence="5" type="primary">AVEN_225768_1</name>
    <name evidence="5" type="ORF">TNCT_274891</name>
</gene>
<dbReference type="Gene3D" id="3.40.367.20">
    <property type="match status" value="1"/>
</dbReference>
<dbReference type="GO" id="GO:0005524">
    <property type="term" value="F:ATP binding"/>
    <property type="evidence" value="ECO:0007669"/>
    <property type="project" value="InterPro"/>
</dbReference>
<evidence type="ECO:0000259" key="4">
    <source>
        <dbReference type="Pfam" id="PF03727"/>
    </source>
</evidence>
<dbReference type="InterPro" id="IPR043129">
    <property type="entry name" value="ATPase_NBD"/>
</dbReference>
<comment type="caution">
    <text evidence="5">The sequence shown here is derived from an EMBL/GenBank/DDBJ whole genome shotgun (WGS) entry which is preliminary data.</text>
</comment>
<dbReference type="GO" id="GO:0004396">
    <property type="term" value="F:hexokinase activity"/>
    <property type="evidence" value="ECO:0007669"/>
    <property type="project" value="InterPro"/>
</dbReference>
<feature type="domain" description="Hexokinase C-terminal" evidence="4">
    <location>
        <begin position="1953"/>
        <end position="2170"/>
    </location>
</feature>
<dbReference type="GO" id="GO:0005536">
    <property type="term" value="F:D-glucose binding"/>
    <property type="evidence" value="ECO:0007669"/>
    <property type="project" value="InterPro"/>
</dbReference>
<evidence type="ECO:0000313" key="6">
    <source>
        <dbReference type="Proteomes" id="UP000887116"/>
    </source>
</evidence>
<comment type="pathway">
    <text evidence="1">Carbohydrate degradation; glycolysis; D-glyceraldehyde 3-phosphate and glycerone phosphate from D-glucose: step 1/4.</text>
</comment>
<keyword evidence="2" id="KW-0175">Coiled coil</keyword>
<dbReference type="PROSITE" id="PS51748">
    <property type="entry name" value="HEXOKINASE_2"/>
    <property type="match status" value="1"/>
</dbReference>
<dbReference type="InterPro" id="IPR022673">
    <property type="entry name" value="Hexokinase_C"/>
</dbReference>
<organism evidence="5 6">
    <name type="scientific">Trichonephila clavata</name>
    <name type="common">Joro spider</name>
    <name type="synonym">Nephila clavata</name>
    <dbReference type="NCBI Taxonomy" id="2740835"/>
    <lineage>
        <taxon>Eukaryota</taxon>
        <taxon>Metazoa</taxon>
        <taxon>Ecdysozoa</taxon>
        <taxon>Arthropoda</taxon>
        <taxon>Chelicerata</taxon>
        <taxon>Arachnida</taxon>
        <taxon>Araneae</taxon>
        <taxon>Araneomorphae</taxon>
        <taxon>Entelegynae</taxon>
        <taxon>Araneoidea</taxon>
        <taxon>Nephilidae</taxon>
        <taxon>Trichonephila</taxon>
    </lineage>
</organism>
<dbReference type="InterPro" id="IPR001312">
    <property type="entry name" value="Hexokinase"/>
</dbReference>
<dbReference type="GO" id="GO:0001678">
    <property type="term" value="P:intracellular glucose homeostasis"/>
    <property type="evidence" value="ECO:0007669"/>
    <property type="project" value="InterPro"/>
</dbReference>
<sequence>MQLQANIEPMTFRRKMGALKLIERLKRHGDFWRNYNPAERRLKSHPIFLYVTKELSTDFDIPSSNRQSLLETGEFIRHLSPACYNLDLVLPVNKRSCINTELRMAALATIGERFPETHWLHVYMDGSAAGANHNAGAGVYSRYFSLSRAVGANCTNYDGEVAVVHMALTEYFSKSSDDLFEIGKKSLAKELESNVHYQRKFQENIQLNEMTENLPHWTDIFLDAASEKFKEMNPNQLDRMDIFEQHLQSQALPTWNEILFIMYNYSMKTIQKKLFTDVIGTLADSKDISNIKSMVVHDEFNLDHIILAVIEEFLKDNSDVCEGDEDLGSDKTAVLHDLEKKFDKNNVSNQEGDETNNKYMKSYTWIDLLPSKDIEKKFQLEEELLETKAKLENPVSSFKDEKIPNDLIWKHIFPLAVLVWKEKKLGDYLNFQKMSAARLSNVNVPYSRAYELELLKMKLNQERERLKKFTDNVACKSKKLISEQFNLPSDDSTSDVKPSSLDLEDDSKTENDINSVLQFREDEKFEKVEPQANNVLDLSITLQELFEAVTILQQKQLVVYNQTIIDDANYAFDVIDIFKSILLEGLLTRRKELSLLEQELRKLESEDKNVQKDKASSALTILWKYYNVAAKFRDKENKTIAFELENLKELKHMFQEYVDFSANEAMQQRNKKQIRSMKHSYQEIQMLQSDFDRKLMSHLDRCVTNCNSLLQKKSDQKFLVDIKTVDSLLGRLDLKDQEIFMAAKNILVSIADLRKTEIKVIERDIFKVKKKDVFKGSLENKLSEFLSNFIVSISKGFEERNHLQTLLEDGENLLNEAKNNVSSRIKSAKGTCKQLLMDSTRRNKDEIEIIRTEFDELKSKVDCRKRKVADIMTACENFLINVLEKRNSEISTLTACISHMHSVKASEFYLRSIQHFSNATENRNQEINEIEVLTEPLKTRDEELDQEVSSAIDEALCGAFGIQLGMTFFKIQDERTEIRVARLDPETISLCNEFYSRLVQTIQNNMKVMEEKLESLNLYKEDIAEELIQILTAYVKIVERENGMLKTEMDMLASEINMFKENQLKFVIDVNKVLNVCRDHFTKNLEEIAHDIEEIKFQLTILAGGNFEEEDIEKFTRERVTGDLDSIFLANTINMNKSEQKAAEGKDEITETIFPSIMTILQSGINWREDFIKSFSDAVEHLSGFRNKSLQVVTNCFENYFIIGERRREENQKVQDTLNSFKNMEESDFSKICRDCLEVMNFFNLEALESIESELDRLTNTIELLEEEKKKVLAFSVDNIAFFINSREEEIKNMNSDLNYLSYMGSTGSSELLSKCEKLLHDGVDDRKKEVIQMKNDLENWSADSHVLIVVSTCEKHLELSYEKRQVETQNMQELLNFLEEESDMGSLLYSPALEAILKVNNEVLDFLIPVTYTFLCIRKELQHQDERLIDASRKLYCTVLESFKIEKESIVYDIENLQELLSEKAKVTDTENKEAIISFNDLFVTTFNIKKKEYERDVQKKLLQEDIEKKKTDVLASAKAVKKISDFDIEDVLLSCFSNYYEAKKWEHKQNLERKVIENFKDLEEKLKIKIIKTAIKKPTSLSNILETIPESNKKTETFVNRVYEIKMLEIEEEIRSKHAKIGKVIMQRKIIMKDIVKAKRRKMEESVLNKEKKMRYMLDTVKSEDSKVVCTLKDIFYDVVELKNKEKHTLKNTKELEKYSNEELEKRNVWVNLDDMFNTVLNIKEEELEMLKQSKFKEIERIIKILKREIRKRILTAKEKLEDVLKKYRKNERSKALEYAGASKSSDEEFVREEYTIPDEDIFPDIKSFKDFVSPFMSPYKIKIKEKCNLISKDSDTKAGGTETRIPFIQPHAYALQGLAGYVLNLYKNDVQSLTKVLSDLKIETENAIQHGITFITEEILSDKKSDSTEKKGILLDMTAVLNTNTSLLVLGSYMNANCDIAVDLRQNFGLAYFENLANVKKWCCPQPNVREVSIDIGIDKFSSDDVFKLIATKFDWDVATIPLNCSKFEMLIGDHGLLEQIRVLFTELHHQHLLCRNCGMENLFKNMGLSFDEISKFLSAETTSDMLLALPLSSGNPSPADADVALYVCRLILIRAALLTSVCLTSVMERINKDQVSIIINSLFIQECPEYQRYIKTFISSFVPNKNVKFLFCKNMSCALGAALSACIAFHQNRKNPEYYLLELKKRFQEKNKLFSVQSFMKLLENPDMYTEAVELAYSYLSDLQYDVPLSVVWTFNFLNENYEEAEKVFKIHSVSLSQVNSIILQKILSTENFDLCTRYCEFLSTNCTDVKVKIKAYQSIFDLLVDRNMYEEALKLVRELMDSKISLSNLHLPSLKVLHNYCLKSSERDENIIVFPLPLKENYKSSSDSDLE</sequence>
<evidence type="ECO:0000256" key="3">
    <source>
        <dbReference type="SAM" id="MobiDB-lite"/>
    </source>
</evidence>
<feature type="coiled-coil region" evidence="2">
    <location>
        <begin position="586"/>
        <end position="613"/>
    </location>
</feature>
<dbReference type="Proteomes" id="UP000887116">
    <property type="component" value="Unassembled WGS sequence"/>
</dbReference>
<feature type="coiled-coil region" evidence="2">
    <location>
        <begin position="992"/>
        <end position="1026"/>
    </location>
</feature>
<evidence type="ECO:0000313" key="5">
    <source>
        <dbReference type="EMBL" id="GFR31258.1"/>
    </source>
</evidence>
<keyword evidence="6" id="KW-1185">Reference proteome</keyword>
<reference evidence="5" key="1">
    <citation type="submission" date="2020-07" db="EMBL/GenBank/DDBJ databases">
        <title>Multicomponent nature underlies the extraordinary mechanical properties of spider dragline silk.</title>
        <authorList>
            <person name="Kono N."/>
            <person name="Nakamura H."/>
            <person name="Mori M."/>
            <person name="Yoshida Y."/>
            <person name="Ohtoshi R."/>
            <person name="Malay A.D."/>
            <person name="Moran D.A.P."/>
            <person name="Tomita M."/>
            <person name="Numata K."/>
            <person name="Arakawa K."/>
        </authorList>
    </citation>
    <scope>NUCLEOTIDE SEQUENCE</scope>
</reference>
<dbReference type="OrthoDB" id="6435790at2759"/>
<dbReference type="SUPFAM" id="SSF53067">
    <property type="entry name" value="Actin-like ATPase domain"/>
    <property type="match status" value="1"/>
</dbReference>
<feature type="coiled-coil region" evidence="2">
    <location>
        <begin position="1248"/>
        <end position="1275"/>
    </location>
</feature>
<protein>
    <submittedName>
        <fullName evidence="5">Hexokinase_2 domain-containing protein</fullName>
    </submittedName>
</protein>
<dbReference type="EMBL" id="BMAO01029378">
    <property type="protein sequence ID" value="GFR31258.1"/>
    <property type="molecule type" value="Genomic_DNA"/>
</dbReference>
<dbReference type="Pfam" id="PF03727">
    <property type="entry name" value="Hexokinase_2"/>
    <property type="match status" value="1"/>
</dbReference>